<accession>A0A6A3Q7U8</accession>
<protein>
    <recommendedName>
        <fullName evidence="14">Secreted protein</fullName>
    </recommendedName>
</protein>
<dbReference type="Proteomes" id="UP000433483">
    <property type="component" value="Unassembled WGS sequence"/>
</dbReference>
<dbReference type="EMBL" id="QXGA01003319">
    <property type="protein sequence ID" value="KAE9084697.1"/>
    <property type="molecule type" value="Genomic_DNA"/>
</dbReference>
<dbReference type="AlphaFoldDB" id="A0A6A3Q7U8"/>
<evidence type="ECO:0000313" key="8">
    <source>
        <dbReference type="Proteomes" id="UP000429523"/>
    </source>
</evidence>
<dbReference type="OrthoDB" id="10296809at2759"/>
<keyword evidence="1" id="KW-0732">Signal</keyword>
<evidence type="ECO:0000313" key="12">
    <source>
        <dbReference type="Proteomes" id="UP000440732"/>
    </source>
</evidence>
<dbReference type="Proteomes" id="UP000441208">
    <property type="component" value="Unassembled WGS sequence"/>
</dbReference>
<evidence type="ECO:0000313" key="5">
    <source>
        <dbReference type="EMBL" id="KAE9171168.1"/>
    </source>
</evidence>
<evidence type="ECO:0000313" key="2">
    <source>
        <dbReference type="EMBL" id="KAE8922120.1"/>
    </source>
</evidence>
<organism evidence="3 13">
    <name type="scientific">Phytophthora fragariae</name>
    <dbReference type="NCBI Taxonomy" id="53985"/>
    <lineage>
        <taxon>Eukaryota</taxon>
        <taxon>Sar</taxon>
        <taxon>Stramenopiles</taxon>
        <taxon>Oomycota</taxon>
        <taxon>Peronosporomycetes</taxon>
        <taxon>Peronosporales</taxon>
        <taxon>Peronosporaceae</taxon>
        <taxon>Phytophthora</taxon>
    </lineage>
</organism>
<dbReference type="Proteomes" id="UP000440732">
    <property type="component" value="Unassembled WGS sequence"/>
</dbReference>
<evidence type="ECO:0000313" key="11">
    <source>
        <dbReference type="Proteomes" id="UP000440367"/>
    </source>
</evidence>
<dbReference type="Proteomes" id="UP000440367">
    <property type="component" value="Unassembled WGS sequence"/>
</dbReference>
<comment type="caution">
    <text evidence="3">The sequence shown here is derived from an EMBL/GenBank/DDBJ whole genome shotgun (WGS) entry which is preliminary data.</text>
</comment>
<feature type="chain" id="PRO_5036165652" description="Secreted protein" evidence="1">
    <location>
        <begin position="21"/>
        <end position="74"/>
    </location>
</feature>
<evidence type="ECO:0000313" key="13">
    <source>
        <dbReference type="Proteomes" id="UP000441208"/>
    </source>
</evidence>
<evidence type="ECO:0000313" key="3">
    <source>
        <dbReference type="EMBL" id="KAE9070484.1"/>
    </source>
</evidence>
<evidence type="ECO:0000313" key="9">
    <source>
        <dbReference type="Proteomes" id="UP000433483"/>
    </source>
</evidence>
<gene>
    <name evidence="7" type="ORF">PF001_g26371</name>
    <name evidence="6" type="ORF">PF002_g27375</name>
    <name evidence="5" type="ORF">PF005_g27253</name>
    <name evidence="4" type="ORF">PF006_g26421</name>
    <name evidence="3" type="ORF">PF007_g26924</name>
    <name evidence="2" type="ORF">PF009_g27608</name>
</gene>
<evidence type="ECO:0000313" key="10">
    <source>
        <dbReference type="Proteomes" id="UP000437068"/>
    </source>
</evidence>
<sequence>MGLIAFIVRVPCWALSTTLGSLPPRCCIPARFVLRSHCLPQPCAWTFASHCSWRLFRLVTPTGTIYTVALDCVQ</sequence>
<keyword evidence="9" id="KW-1185">Reference proteome</keyword>
<evidence type="ECO:0000313" key="7">
    <source>
        <dbReference type="EMBL" id="KAE9275921.1"/>
    </source>
</evidence>
<dbReference type="EMBL" id="QXGE01003287">
    <property type="protein sequence ID" value="KAE9275921.1"/>
    <property type="molecule type" value="Genomic_DNA"/>
</dbReference>
<evidence type="ECO:0000313" key="6">
    <source>
        <dbReference type="EMBL" id="KAE9181095.1"/>
    </source>
</evidence>
<dbReference type="EMBL" id="QXGF01003205">
    <property type="protein sequence ID" value="KAE8922120.1"/>
    <property type="molecule type" value="Genomic_DNA"/>
</dbReference>
<name>A0A6A3Q7U8_9STRA</name>
<dbReference type="EMBL" id="QXGB01003370">
    <property type="protein sequence ID" value="KAE9171168.1"/>
    <property type="molecule type" value="Genomic_DNA"/>
</dbReference>
<dbReference type="Proteomes" id="UP000437068">
    <property type="component" value="Unassembled WGS sequence"/>
</dbReference>
<evidence type="ECO:0000313" key="4">
    <source>
        <dbReference type="EMBL" id="KAE9084697.1"/>
    </source>
</evidence>
<feature type="signal peptide" evidence="1">
    <location>
        <begin position="1"/>
        <end position="20"/>
    </location>
</feature>
<dbReference type="EMBL" id="QXFZ01003218">
    <property type="protein sequence ID" value="KAE9070484.1"/>
    <property type="molecule type" value="Genomic_DNA"/>
</dbReference>
<evidence type="ECO:0008006" key="14">
    <source>
        <dbReference type="Google" id="ProtNLM"/>
    </source>
</evidence>
<dbReference type="EMBL" id="QXGD01003066">
    <property type="protein sequence ID" value="KAE9181095.1"/>
    <property type="molecule type" value="Genomic_DNA"/>
</dbReference>
<evidence type="ECO:0000256" key="1">
    <source>
        <dbReference type="SAM" id="SignalP"/>
    </source>
</evidence>
<reference evidence="8 9" key="1">
    <citation type="submission" date="2018-08" db="EMBL/GenBank/DDBJ databases">
        <title>Genomic investigation of the strawberry pathogen Phytophthora fragariae indicates pathogenicity is determined by transcriptional variation in three key races.</title>
        <authorList>
            <person name="Adams T.M."/>
            <person name="Armitage A.D."/>
            <person name="Sobczyk M.K."/>
            <person name="Bates H.J."/>
            <person name="Dunwell J.M."/>
            <person name="Nellist C.F."/>
            <person name="Harrison R.J."/>
        </authorList>
    </citation>
    <scope>NUCLEOTIDE SEQUENCE [LARGE SCALE GENOMIC DNA]</scope>
    <source>
        <strain evidence="7 10">A4</strain>
        <strain evidence="6 11">BC-1</strain>
        <strain evidence="5 9">NOV-27</strain>
        <strain evidence="4 12">NOV-5</strain>
        <strain evidence="3 13">NOV-71</strain>
        <strain evidence="2 8">NOV-9</strain>
    </source>
</reference>
<dbReference type="Proteomes" id="UP000429523">
    <property type="component" value="Unassembled WGS sequence"/>
</dbReference>
<proteinExistence type="predicted"/>